<proteinExistence type="inferred from homology"/>
<dbReference type="GO" id="GO:0003677">
    <property type="term" value="F:DNA binding"/>
    <property type="evidence" value="ECO:0007669"/>
    <property type="project" value="InterPro"/>
</dbReference>
<dbReference type="GO" id="GO:0016987">
    <property type="term" value="F:sigma factor activity"/>
    <property type="evidence" value="ECO:0007669"/>
    <property type="project" value="UniProtKB-KW"/>
</dbReference>
<evidence type="ECO:0000259" key="6">
    <source>
        <dbReference type="Pfam" id="PF08281"/>
    </source>
</evidence>
<dbReference type="PANTHER" id="PTHR43133">
    <property type="entry name" value="RNA POLYMERASE ECF-TYPE SIGMA FACTO"/>
    <property type="match status" value="1"/>
</dbReference>
<dbReference type="EMBL" id="QPJW01000019">
    <property type="protein sequence ID" value="RCX13908.1"/>
    <property type="molecule type" value="Genomic_DNA"/>
</dbReference>
<dbReference type="InterPro" id="IPR013249">
    <property type="entry name" value="RNA_pol_sigma70_r4_t2"/>
</dbReference>
<dbReference type="NCBIfam" id="TIGR02937">
    <property type="entry name" value="sigma70-ECF"/>
    <property type="match status" value="1"/>
</dbReference>
<dbReference type="CDD" id="cd06171">
    <property type="entry name" value="Sigma70_r4"/>
    <property type="match status" value="1"/>
</dbReference>
<name>A0A369AZZ7_9BACL</name>
<dbReference type="Pfam" id="PF08281">
    <property type="entry name" value="Sigma70_r4_2"/>
    <property type="match status" value="1"/>
</dbReference>
<keyword evidence="3" id="KW-0731">Sigma factor</keyword>
<feature type="domain" description="RNA polymerase sigma-70 region 2" evidence="5">
    <location>
        <begin position="51"/>
        <end position="118"/>
    </location>
</feature>
<feature type="domain" description="RNA polymerase sigma factor 70 region 4 type 2" evidence="6">
    <location>
        <begin position="146"/>
        <end position="192"/>
    </location>
</feature>
<gene>
    <name evidence="7" type="ORF">DFP94_11919</name>
</gene>
<dbReference type="SUPFAM" id="SSF88946">
    <property type="entry name" value="Sigma2 domain of RNA polymerase sigma factors"/>
    <property type="match status" value="1"/>
</dbReference>
<evidence type="ECO:0000256" key="1">
    <source>
        <dbReference type="ARBA" id="ARBA00010641"/>
    </source>
</evidence>
<evidence type="ECO:0000256" key="2">
    <source>
        <dbReference type="ARBA" id="ARBA00023015"/>
    </source>
</evidence>
<dbReference type="PANTHER" id="PTHR43133:SF60">
    <property type="entry name" value="RNA POLYMERASE SIGMA FACTOR SIGV"/>
    <property type="match status" value="1"/>
</dbReference>
<dbReference type="InterPro" id="IPR013325">
    <property type="entry name" value="RNA_pol_sigma_r2"/>
</dbReference>
<comment type="caution">
    <text evidence="7">The sequence shown here is derived from an EMBL/GenBank/DDBJ whole genome shotgun (WGS) entry which is preliminary data.</text>
</comment>
<dbReference type="InterPro" id="IPR013324">
    <property type="entry name" value="RNA_pol_sigma_r3/r4-like"/>
</dbReference>
<protein>
    <submittedName>
        <fullName evidence="7">RNA polymerase sigma (SigY) subunit</fullName>
    </submittedName>
</protein>
<dbReference type="AlphaFoldDB" id="A0A369AZZ7"/>
<evidence type="ECO:0000259" key="5">
    <source>
        <dbReference type="Pfam" id="PF04542"/>
    </source>
</evidence>
<keyword evidence="4" id="KW-0804">Transcription</keyword>
<dbReference type="GO" id="GO:0006352">
    <property type="term" value="P:DNA-templated transcription initiation"/>
    <property type="evidence" value="ECO:0007669"/>
    <property type="project" value="InterPro"/>
</dbReference>
<keyword evidence="8" id="KW-1185">Reference proteome</keyword>
<dbReference type="NCBIfam" id="NF007216">
    <property type="entry name" value="PRK09638.1"/>
    <property type="match status" value="1"/>
</dbReference>
<reference evidence="7 8" key="1">
    <citation type="submission" date="2018-07" db="EMBL/GenBank/DDBJ databases">
        <title>Genomic Encyclopedia of Type Strains, Phase III (KMG-III): the genomes of soil and plant-associated and newly described type strains.</title>
        <authorList>
            <person name="Whitman W."/>
        </authorList>
    </citation>
    <scope>NUCLEOTIDE SEQUENCE [LARGE SCALE GENOMIC DNA]</scope>
    <source>
        <strain evidence="7 8">CECT 8333</strain>
    </source>
</reference>
<comment type="similarity">
    <text evidence="1">Belongs to the sigma-70 factor family. ECF subfamily.</text>
</comment>
<sequence length="205" mass="24203">MTFFIGSERFPRLSRNTYVYRKQEGCDMSQEREQVLVQQAQQGDSSALASLMHEHYSFVYKYLVKISMDPKAAEDLAQDTMVRCMEKIDRYDGSSSFSSWLITIATRLFIDKTRRKKREKNWMQQEESVRKLRWHYENQQESWTDLLEQLFRLPADQRIAILLKHYYGYTYDEIGSMLNIPSGTAKSRVSCGLSELRKEVGRHEG</sequence>
<evidence type="ECO:0000256" key="3">
    <source>
        <dbReference type="ARBA" id="ARBA00023082"/>
    </source>
</evidence>
<dbReference type="InterPro" id="IPR007627">
    <property type="entry name" value="RNA_pol_sigma70_r2"/>
</dbReference>
<dbReference type="SUPFAM" id="SSF88659">
    <property type="entry name" value="Sigma3 and sigma4 domains of RNA polymerase sigma factors"/>
    <property type="match status" value="1"/>
</dbReference>
<dbReference type="Proteomes" id="UP000253090">
    <property type="component" value="Unassembled WGS sequence"/>
</dbReference>
<evidence type="ECO:0000256" key="4">
    <source>
        <dbReference type="ARBA" id="ARBA00023163"/>
    </source>
</evidence>
<organism evidence="7 8">
    <name type="scientific">Fontibacillus phaseoli</name>
    <dbReference type="NCBI Taxonomy" id="1416533"/>
    <lineage>
        <taxon>Bacteria</taxon>
        <taxon>Bacillati</taxon>
        <taxon>Bacillota</taxon>
        <taxon>Bacilli</taxon>
        <taxon>Bacillales</taxon>
        <taxon>Paenibacillaceae</taxon>
        <taxon>Fontibacillus</taxon>
    </lineage>
</organism>
<dbReference type="InterPro" id="IPR039425">
    <property type="entry name" value="RNA_pol_sigma-70-like"/>
</dbReference>
<accession>A0A369AZZ7</accession>
<evidence type="ECO:0000313" key="7">
    <source>
        <dbReference type="EMBL" id="RCX13908.1"/>
    </source>
</evidence>
<keyword evidence="2" id="KW-0805">Transcription regulation</keyword>
<evidence type="ECO:0000313" key="8">
    <source>
        <dbReference type="Proteomes" id="UP000253090"/>
    </source>
</evidence>
<dbReference type="Gene3D" id="1.10.1740.10">
    <property type="match status" value="1"/>
</dbReference>
<dbReference type="Gene3D" id="1.10.10.10">
    <property type="entry name" value="Winged helix-like DNA-binding domain superfamily/Winged helix DNA-binding domain"/>
    <property type="match status" value="1"/>
</dbReference>
<dbReference type="InterPro" id="IPR036388">
    <property type="entry name" value="WH-like_DNA-bd_sf"/>
</dbReference>
<dbReference type="InterPro" id="IPR014284">
    <property type="entry name" value="RNA_pol_sigma-70_dom"/>
</dbReference>
<dbReference type="Pfam" id="PF04542">
    <property type="entry name" value="Sigma70_r2"/>
    <property type="match status" value="1"/>
</dbReference>